<protein>
    <submittedName>
        <fullName evidence="2">Uncharacterized protein</fullName>
    </submittedName>
</protein>
<dbReference type="EMBL" id="MN739170">
    <property type="protein sequence ID" value="QHS92150.1"/>
    <property type="molecule type" value="Genomic_DNA"/>
</dbReference>
<accession>A0A6C0BJB4</accession>
<feature type="compositionally biased region" description="Basic residues" evidence="1">
    <location>
        <begin position="413"/>
        <end position="435"/>
    </location>
</feature>
<dbReference type="AlphaFoldDB" id="A0A6C0BJB4"/>
<organism evidence="2">
    <name type="scientific">viral metagenome</name>
    <dbReference type="NCBI Taxonomy" id="1070528"/>
    <lineage>
        <taxon>unclassified sequences</taxon>
        <taxon>metagenomes</taxon>
        <taxon>organismal metagenomes</taxon>
    </lineage>
</organism>
<feature type="region of interest" description="Disordered" evidence="1">
    <location>
        <begin position="373"/>
        <end position="435"/>
    </location>
</feature>
<proteinExistence type="predicted"/>
<evidence type="ECO:0000313" key="2">
    <source>
        <dbReference type="EMBL" id="QHS92150.1"/>
    </source>
</evidence>
<name>A0A6C0BJB4_9ZZZZ</name>
<reference evidence="2" key="1">
    <citation type="journal article" date="2020" name="Nature">
        <title>Giant virus diversity and host interactions through global metagenomics.</title>
        <authorList>
            <person name="Schulz F."/>
            <person name="Roux S."/>
            <person name="Paez-Espino D."/>
            <person name="Jungbluth S."/>
            <person name="Walsh D.A."/>
            <person name="Denef V.J."/>
            <person name="McMahon K.D."/>
            <person name="Konstantinidis K.T."/>
            <person name="Eloe-Fadrosh E.A."/>
            <person name="Kyrpides N.C."/>
            <person name="Woyke T."/>
        </authorList>
    </citation>
    <scope>NUCLEOTIDE SEQUENCE</scope>
    <source>
        <strain evidence="2">GVMAG-M-3300013285-6</strain>
    </source>
</reference>
<evidence type="ECO:0000256" key="1">
    <source>
        <dbReference type="SAM" id="MobiDB-lite"/>
    </source>
</evidence>
<sequence>MGEEILLERQSILDHYRKKTGNPSDLPPFSEDSRTIQETIQKLLQLYRIRPNSDWERNIRSNIAAPYWRLREWIFTQVLYSMPEDPKIILHMFGSTKPTSDIDVTVEAPYASDFIRALEKQWAFLTQTSTIQWAVEFYGDFLMFTNQKGAETYINTTRFDSINDKDILVYVGVSILRNAGTLEFSELNKILKAATSFTGEILNDYPILLDDNWKTVAKEKYFAYTTLKEQEKREMYYKSLKEAETLRDTIYSSNSEKTKGIFLALCEANMYRNENYILPSTVIHVVRDIQAHSNSPTNDKCSLYEKKLASCALGPFTYLCSALEQIGYMHKYENNPEKYNKYYYRYRKGMEHVLEDKLIKSIGISEKGYNLFTKNRPPVSVRPGSPYNNGDPLSPFATPLSPFDNSNPIEGGKRRKTQRRKRKSQSKRRRSKTRK</sequence>